<evidence type="ECO:0000256" key="2">
    <source>
        <dbReference type="SAM" id="Phobius"/>
    </source>
</evidence>
<accession>A0A7W6H6W3</accession>
<feature type="transmembrane region" description="Helical" evidence="2">
    <location>
        <begin position="503"/>
        <end position="529"/>
    </location>
</feature>
<dbReference type="AlphaFoldDB" id="A0A7W6H6W3"/>
<keyword evidence="2" id="KW-1133">Transmembrane helix</keyword>
<keyword evidence="2" id="KW-0472">Membrane</keyword>
<dbReference type="NCBIfam" id="TIGR04346">
    <property type="entry name" value="DotA_TraY"/>
    <property type="match status" value="1"/>
</dbReference>
<feature type="transmembrane region" description="Helical" evidence="2">
    <location>
        <begin position="44"/>
        <end position="64"/>
    </location>
</feature>
<feature type="transmembrane region" description="Helical" evidence="2">
    <location>
        <begin position="443"/>
        <end position="465"/>
    </location>
</feature>
<evidence type="ECO:0000256" key="1">
    <source>
        <dbReference type="SAM" id="MobiDB-lite"/>
    </source>
</evidence>
<dbReference type="EMBL" id="JACIEK010000011">
    <property type="protein sequence ID" value="MBB3999714.1"/>
    <property type="molecule type" value="Genomic_DNA"/>
</dbReference>
<reference evidence="3 4" key="1">
    <citation type="submission" date="2020-08" db="EMBL/GenBank/DDBJ databases">
        <title>Genomic Encyclopedia of Type Strains, Phase IV (KMG-IV): sequencing the most valuable type-strain genomes for metagenomic binning, comparative biology and taxonomic classification.</title>
        <authorList>
            <person name="Goeker M."/>
        </authorList>
    </citation>
    <scope>NUCLEOTIDE SEQUENCE [LARGE SCALE GENOMIC DNA]</scope>
    <source>
        <strain evidence="3 4">DSM 102238</strain>
    </source>
</reference>
<gene>
    <name evidence="3" type="ORF">GGR04_003584</name>
</gene>
<keyword evidence="4" id="KW-1185">Reference proteome</keyword>
<proteinExistence type="predicted"/>
<sequence>MTFADLLATPSDTDVAWKVATTLLPLDGDDTAFAVVMRSLSSSLVLIATAYLAYAILSLIVQAARTGEPVPEKSSSVFAMLRVVLGFGMLIPLGSLSAVHYVLRDFVVAPGIQIANAGASAAVGFTLKDGHPLSPVSASGRDLVLAVAESEVCARTYATAREWRVIEGEGAARLPDPGGSPIVSPAEESWWPWGEDQPERTAGYAWSWGPACGSLTLTTAEGFAKGEFGEARRQAVATVIGAVRAMPFAEKLADAVKTASDAGAHLTGPDIETVYQSRGLLRAQVESALREAGNRYDRGLSEIAASLSTGDDTGLREEVVRDVSERGFLALGSYYRVLAHSSLAASEAVAERPVRTAPDPASWEGLAGPVGTALALIDSQLRRESVATTLASGEALTGEAAGAGNVFATLLGSVTTPVADFLTGYEGFRPDPVGDLMTLGNRLMVGGQVAFATALAAYGGSAFALGAGQGLLDFVMVPGWTLIGLAWLGGAIMVYVLPLVPFLFMFFAFSAWALEVLVAAIAVVAWAFAHVRIDEPDFVGKAQLQGYASLLISVMLRPVVTVAGFVAAHMMTVTLLNVFLSSYNLAFNAGQVGFTLGATGVVVSVGVMVYVQWHLVLWSYRMILTAPERVGQFLGFSVPSWGEGEAGSTVIGGVVGGHRHLPKMGGAGGKGKDKPGDDKAGAKAGTPLRATGNAKKPDASAA</sequence>
<comment type="caution">
    <text evidence="3">The sequence shown here is derived from an EMBL/GenBank/DDBJ whole genome shotgun (WGS) entry which is preliminary data.</text>
</comment>
<feature type="transmembrane region" description="Helical" evidence="2">
    <location>
        <begin position="477"/>
        <end position="497"/>
    </location>
</feature>
<feature type="compositionally biased region" description="Basic and acidic residues" evidence="1">
    <location>
        <begin position="670"/>
        <end position="681"/>
    </location>
</feature>
<dbReference type="InterPro" id="IPR027628">
    <property type="entry name" value="DotA_TraY"/>
</dbReference>
<organism evidence="3 4">
    <name type="scientific">Aureimonas pseudogalii</name>
    <dbReference type="NCBI Taxonomy" id="1744844"/>
    <lineage>
        <taxon>Bacteria</taxon>
        <taxon>Pseudomonadati</taxon>
        <taxon>Pseudomonadota</taxon>
        <taxon>Alphaproteobacteria</taxon>
        <taxon>Hyphomicrobiales</taxon>
        <taxon>Aurantimonadaceae</taxon>
        <taxon>Aureimonas</taxon>
    </lineage>
</organism>
<keyword evidence="2" id="KW-0812">Transmembrane</keyword>
<feature type="transmembrane region" description="Helical" evidence="2">
    <location>
        <begin position="592"/>
        <end position="613"/>
    </location>
</feature>
<feature type="region of interest" description="Disordered" evidence="1">
    <location>
        <begin position="662"/>
        <end position="702"/>
    </location>
</feature>
<name>A0A7W6H6W3_9HYPH</name>
<evidence type="ECO:0000313" key="4">
    <source>
        <dbReference type="Proteomes" id="UP000542776"/>
    </source>
</evidence>
<evidence type="ECO:0000313" key="3">
    <source>
        <dbReference type="EMBL" id="MBB3999714.1"/>
    </source>
</evidence>
<feature type="transmembrane region" description="Helical" evidence="2">
    <location>
        <begin position="76"/>
        <end position="103"/>
    </location>
</feature>
<dbReference type="Proteomes" id="UP000542776">
    <property type="component" value="Unassembled WGS sequence"/>
</dbReference>
<protein>
    <submittedName>
        <fullName evidence="3">Conjugal transfer/type IV secretion protein DotA/TraY</fullName>
    </submittedName>
</protein>
<dbReference type="RefSeq" id="WP_062205621.1">
    <property type="nucleotide sequence ID" value="NZ_JACIEK010000011.1"/>
</dbReference>
<feature type="transmembrane region" description="Helical" evidence="2">
    <location>
        <begin position="550"/>
        <end position="580"/>
    </location>
</feature>